<sequence length="68" mass="7594">MVRAVKQRELERFLASRKWTLLRTKGGHNVWGSPNGTDSVAIPTHGIVSPGVVRQVMKKLPDTPSSWK</sequence>
<keyword evidence="3" id="KW-0540">Nuclease</keyword>
<dbReference type="Pfam" id="PF07927">
    <property type="entry name" value="HicA_toxin"/>
    <property type="match status" value="1"/>
</dbReference>
<dbReference type="InterPro" id="IPR012933">
    <property type="entry name" value="HicA_mRNA_interferase"/>
</dbReference>
<dbReference type="Proteomes" id="UP000269438">
    <property type="component" value="Unassembled WGS sequence"/>
</dbReference>
<evidence type="ECO:0000256" key="2">
    <source>
        <dbReference type="ARBA" id="ARBA00022649"/>
    </source>
</evidence>
<keyword evidence="5" id="KW-0378">Hydrolase</keyword>
<proteinExistence type="inferred from homology"/>
<dbReference type="SUPFAM" id="SSF54786">
    <property type="entry name" value="YcfA/nrd intein domain"/>
    <property type="match status" value="1"/>
</dbReference>
<keyword evidence="9" id="KW-1185">Reference proteome</keyword>
<comment type="similarity">
    <text evidence="1">Belongs to the HicA mRNA interferase family.</text>
</comment>
<organism evidence="8 9">
    <name type="scientific">Mycetocola lacteus</name>
    <dbReference type="NCBI Taxonomy" id="76637"/>
    <lineage>
        <taxon>Bacteria</taxon>
        <taxon>Bacillati</taxon>
        <taxon>Actinomycetota</taxon>
        <taxon>Actinomycetes</taxon>
        <taxon>Micrococcales</taxon>
        <taxon>Microbacteriaceae</taxon>
        <taxon>Mycetocola</taxon>
    </lineage>
</organism>
<protein>
    <submittedName>
        <fullName evidence="8">Type II toxin-antitoxin system HicA family toxin</fullName>
    </submittedName>
</protein>
<dbReference type="GO" id="GO:0016787">
    <property type="term" value="F:hydrolase activity"/>
    <property type="evidence" value="ECO:0007669"/>
    <property type="project" value="UniProtKB-KW"/>
</dbReference>
<evidence type="ECO:0000313" key="8">
    <source>
        <dbReference type="EMBL" id="RLP79288.1"/>
    </source>
</evidence>
<comment type="caution">
    <text evidence="8">The sequence shown here is derived from an EMBL/GenBank/DDBJ whole genome shotgun (WGS) entry which is preliminary data.</text>
</comment>
<dbReference type="AlphaFoldDB" id="A0A3L7AHX9"/>
<evidence type="ECO:0000313" key="9">
    <source>
        <dbReference type="Proteomes" id="UP000269438"/>
    </source>
</evidence>
<dbReference type="RefSeq" id="WP_121689455.1">
    <property type="nucleotide sequence ID" value="NZ_RCUY01000015.1"/>
</dbReference>
<dbReference type="EMBL" id="RCUY01000015">
    <property type="protein sequence ID" value="RLP79288.1"/>
    <property type="molecule type" value="Genomic_DNA"/>
</dbReference>
<keyword evidence="2" id="KW-1277">Toxin-antitoxin system</keyword>
<dbReference type="GO" id="GO:0004519">
    <property type="term" value="F:endonuclease activity"/>
    <property type="evidence" value="ECO:0007669"/>
    <property type="project" value="UniProtKB-KW"/>
</dbReference>
<accession>A0A3L7AHX9</accession>
<keyword evidence="7" id="KW-0346">Stress response</keyword>
<evidence type="ECO:0000256" key="1">
    <source>
        <dbReference type="ARBA" id="ARBA00006620"/>
    </source>
</evidence>
<evidence type="ECO:0000256" key="3">
    <source>
        <dbReference type="ARBA" id="ARBA00022722"/>
    </source>
</evidence>
<evidence type="ECO:0000256" key="4">
    <source>
        <dbReference type="ARBA" id="ARBA00022759"/>
    </source>
</evidence>
<dbReference type="GO" id="GO:0003729">
    <property type="term" value="F:mRNA binding"/>
    <property type="evidence" value="ECO:0007669"/>
    <property type="project" value="InterPro"/>
</dbReference>
<reference evidence="8 9" key="1">
    <citation type="submission" date="2018-10" db="EMBL/GenBank/DDBJ databases">
        <authorList>
            <person name="Li J."/>
        </authorList>
    </citation>
    <scope>NUCLEOTIDE SEQUENCE [LARGE SCALE GENOMIC DNA]</scope>
    <source>
        <strain evidence="8 9">JCM 11654</strain>
    </source>
</reference>
<keyword evidence="4" id="KW-0255">Endonuclease</keyword>
<evidence type="ECO:0000256" key="5">
    <source>
        <dbReference type="ARBA" id="ARBA00022801"/>
    </source>
</evidence>
<dbReference type="InterPro" id="IPR038570">
    <property type="entry name" value="HicA_sf"/>
</dbReference>
<keyword evidence="6" id="KW-0694">RNA-binding</keyword>
<evidence type="ECO:0000256" key="7">
    <source>
        <dbReference type="ARBA" id="ARBA00023016"/>
    </source>
</evidence>
<name>A0A3L7AHX9_9MICO</name>
<dbReference type="Gene3D" id="3.30.920.30">
    <property type="entry name" value="Hypothetical protein"/>
    <property type="match status" value="1"/>
</dbReference>
<dbReference type="OrthoDB" id="4425504at2"/>
<evidence type="ECO:0000256" key="6">
    <source>
        <dbReference type="ARBA" id="ARBA00022884"/>
    </source>
</evidence>
<gene>
    <name evidence="8" type="ORF">D9V34_15960</name>
</gene>